<dbReference type="InterPro" id="IPR018473">
    <property type="entry name" value="Hermes_transposase_DNA-db"/>
</dbReference>
<dbReference type="EMBL" id="CAJOBD010004248">
    <property type="protein sequence ID" value="CAF3986785.1"/>
    <property type="molecule type" value="Genomic_DNA"/>
</dbReference>
<dbReference type="Proteomes" id="UP000663836">
    <property type="component" value="Unassembled WGS sequence"/>
</dbReference>
<dbReference type="Gene3D" id="1.10.10.1070">
    <property type="entry name" value="Zinc finger, BED domain-containing"/>
    <property type="match status" value="1"/>
</dbReference>
<evidence type="ECO:0000313" key="3">
    <source>
        <dbReference type="Proteomes" id="UP000663836"/>
    </source>
</evidence>
<organism evidence="2 3">
    <name type="scientific">Rotaria sordida</name>
    <dbReference type="NCBI Taxonomy" id="392033"/>
    <lineage>
        <taxon>Eukaryota</taxon>
        <taxon>Metazoa</taxon>
        <taxon>Spiralia</taxon>
        <taxon>Gnathifera</taxon>
        <taxon>Rotifera</taxon>
        <taxon>Eurotatoria</taxon>
        <taxon>Bdelloidea</taxon>
        <taxon>Philodinida</taxon>
        <taxon>Philodinidae</taxon>
        <taxon>Rotaria</taxon>
    </lineage>
</organism>
<dbReference type="AlphaFoldDB" id="A0A819MXK9"/>
<sequence length="92" mass="10439">MIFIQLQKKINIPKRIRLSVAQACAEFSALDDRAFEAMKENGFQNLAQVLFDAGRSYNNSSIQVQDILPHPTTISRNVVTIYEQSKLQLAEI</sequence>
<protein>
    <recommendedName>
        <fullName evidence="1">Hermes trasposase DNA-binding domain-containing protein</fullName>
    </recommendedName>
</protein>
<feature type="domain" description="Hermes trasposase DNA-binding" evidence="1">
    <location>
        <begin position="22"/>
        <end position="73"/>
    </location>
</feature>
<reference evidence="2" key="1">
    <citation type="submission" date="2021-02" db="EMBL/GenBank/DDBJ databases">
        <authorList>
            <person name="Nowell W R."/>
        </authorList>
    </citation>
    <scope>NUCLEOTIDE SEQUENCE</scope>
</reference>
<gene>
    <name evidence="2" type="ORF">JBS370_LOCUS25491</name>
</gene>
<name>A0A819MXK9_9BILA</name>
<proteinExistence type="predicted"/>
<comment type="caution">
    <text evidence="2">The sequence shown here is derived from an EMBL/GenBank/DDBJ whole genome shotgun (WGS) entry which is preliminary data.</text>
</comment>
<evidence type="ECO:0000259" key="1">
    <source>
        <dbReference type="Pfam" id="PF10683"/>
    </source>
</evidence>
<feature type="non-terminal residue" evidence="2">
    <location>
        <position position="1"/>
    </location>
</feature>
<evidence type="ECO:0000313" key="2">
    <source>
        <dbReference type="EMBL" id="CAF3986785.1"/>
    </source>
</evidence>
<accession>A0A819MXK9</accession>
<dbReference type="Pfam" id="PF10683">
    <property type="entry name" value="DBD_Tnp_Hermes"/>
    <property type="match status" value="1"/>
</dbReference>
<dbReference type="SUPFAM" id="SSF140996">
    <property type="entry name" value="Hermes dimerisation domain"/>
    <property type="match status" value="1"/>
</dbReference>